<feature type="region of interest" description="Disordered" evidence="1">
    <location>
        <begin position="1"/>
        <end position="21"/>
    </location>
</feature>
<dbReference type="PANTHER" id="PTHR43130:SF3">
    <property type="entry name" value="HTH-TYPE TRANSCRIPTIONAL REGULATOR RV1931C"/>
    <property type="match status" value="1"/>
</dbReference>
<evidence type="ECO:0000313" key="4">
    <source>
        <dbReference type="Proteomes" id="UP000663629"/>
    </source>
</evidence>
<sequence length="338" mass="36790">MQDWPATPKPKRADNCSSHRSGNKEEYATLAFDVFMRDDARGLRRADVADVLLLATAPGPVRLYPALTVEPDATIAVFDATHPQGADYVIVPAMSRDDDPAAIGWLRSQVEKGATVIAVCAGAKVAAAAGLLDGRRATTHWYYLDQMLRHSPTIEYVADRRMVTDNGVTTTTGITASMPMMLTLIGAIAGRAKAEAVARDLGVAQWDARHASGAFRFTRPFALTVLANRLAFWDREELGFRLEPGMDEVSLALVTDAWSRTYRSNVTTYAALAGAVESRNGVRVVPDRSDVDGLEVLRLSASTQRRPADELDHALDAISARYGARTADVVAMQLEYPR</sequence>
<dbReference type="Proteomes" id="UP000663629">
    <property type="component" value="Plasmid p1"/>
</dbReference>
<gene>
    <name evidence="3" type="ORF">JWJ88_11020</name>
</gene>
<dbReference type="Gene3D" id="3.40.50.880">
    <property type="match status" value="1"/>
</dbReference>
<protein>
    <submittedName>
        <fullName evidence="3">DJ-1/PfpI family protein</fullName>
    </submittedName>
</protein>
<evidence type="ECO:0000256" key="1">
    <source>
        <dbReference type="SAM" id="MobiDB-lite"/>
    </source>
</evidence>
<dbReference type="InterPro" id="IPR029062">
    <property type="entry name" value="Class_I_gatase-like"/>
</dbReference>
<accession>A0ABX7JK64</accession>
<reference evidence="3 4" key="1">
    <citation type="submission" date="2021-02" db="EMBL/GenBank/DDBJ databases">
        <title>Paracoccus methylovroum sp.nov., a new methanol and methylamine utilizing methylotrophic denitrifer.</title>
        <authorList>
            <person name="Timsy T."/>
            <person name="Behrendt U."/>
            <person name="Ulrich A."/>
            <person name="Spanner T."/>
            <person name="Foesel B.U."/>
            <person name="Horn M.A."/>
            <person name="Kolb S."/>
        </authorList>
    </citation>
    <scope>NUCLEOTIDE SEQUENCE [LARGE SCALE GENOMIC DNA]</scope>
    <source>
        <strain evidence="3 4">H4-D09</strain>
        <plasmid evidence="3 4">p1</plasmid>
    </source>
</reference>
<name>A0ABX7JK64_9RHOB</name>
<proteinExistence type="predicted"/>
<evidence type="ECO:0000259" key="2">
    <source>
        <dbReference type="Pfam" id="PF01965"/>
    </source>
</evidence>
<dbReference type="PANTHER" id="PTHR43130">
    <property type="entry name" value="ARAC-FAMILY TRANSCRIPTIONAL REGULATOR"/>
    <property type="match status" value="1"/>
</dbReference>
<dbReference type="EMBL" id="CP070369">
    <property type="protein sequence ID" value="QRZ14603.1"/>
    <property type="molecule type" value="Genomic_DNA"/>
</dbReference>
<evidence type="ECO:0000313" key="3">
    <source>
        <dbReference type="EMBL" id="QRZ14603.1"/>
    </source>
</evidence>
<dbReference type="InterPro" id="IPR052158">
    <property type="entry name" value="INH-QAR"/>
</dbReference>
<keyword evidence="4" id="KW-1185">Reference proteome</keyword>
<keyword evidence="3" id="KW-0614">Plasmid</keyword>
<dbReference type="Pfam" id="PF01965">
    <property type="entry name" value="DJ-1_PfpI"/>
    <property type="match status" value="1"/>
</dbReference>
<dbReference type="InterPro" id="IPR002818">
    <property type="entry name" value="DJ-1/PfpI"/>
</dbReference>
<dbReference type="SUPFAM" id="SSF52317">
    <property type="entry name" value="Class I glutamine amidotransferase-like"/>
    <property type="match status" value="1"/>
</dbReference>
<geneLocation type="plasmid" evidence="3 4">
    <name>p1</name>
</geneLocation>
<feature type="domain" description="DJ-1/PfpI" evidence="2">
    <location>
        <begin position="50"/>
        <end position="185"/>
    </location>
</feature>
<organism evidence="3 4">
    <name type="scientific">Paracoccus methylovorus</name>
    <dbReference type="NCBI Taxonomy" id="2812658"/>
    <lineage>
        <taxon>Bacteria</taxon>
        <taxon>Pseudomonadati</taxon>
        <taxon>Pseudomonadota</taxon>
        <taxon>Alphaproteobacteria</taxon>
        <taxon>Rhodobacterales</taxon>
        <taxon>Paracoccaceae</taxon>
        <taxon>Paracoccus</taxon>
    </lineage>
</organism>